<feature type="compositionally biased region" description="Polar residues" evidence="1">
    <location>
        <begin position="28"/>
        <end position="37"/>
    </location>
</feature>
<reference evidence="2" key="1">
    <citation type="submission" date="2021-06" db="EMBL/GenBank/DDBJ databases">
        <authorList>
            <person name="Hodson N. C."/>
            <person name="Mongue J. A."/>
            <person name="Jaron S. K."/>
        </authorList>
    </citation>
    <scope>NUCLEOTIDE SEQUENCE</scope>
</reference>
<protein>
    <submittedName>
        <fullName evidence="2">Uncharacterized protein</fullName>
    </submittedName>
</protein>
<gene>
    <name evidence="2" type="ORF">AFUS01_LOCUS10776</name>
</gene>
<comment type="caution">
    <text evidence="2">The sequence shown here is derived from an EMBL/GenBank/DDBJ whole genome shotgun (WGS) entry which is preliminary data.</text>
</comment>
<dbReference type="Proteomes" id="UP000708208">
    <property type="component" value="Unassembled WGS sequence"/>
</dbReference>
<keyword evidence="3" id="KW-1185">Reference proteome</keyword>
<dbReference type="OrthoDB" id="6344011at2759"/>
<name>A0A8J2JME5_9HEXA</name>
<feature type="region of interest" description="Disordered" evidence="1">
    <location>
        <begin position="9"/>
        <end position="157"/>
    </location>
</feature>
<proteinExistence type="predicted"/>
<evidence type="ECO:0000313" key="2">
    <source>
        <dbReference type="EMBL" id="CAG7721567.1"/>
    </source>
</evidence>
<feature type="region of interest" description="Disordered" evidence="1">
    <location>
        <begin position="202"/>
        <end position="244"/>
    </location>
</feature>
<feature type="non-terminal residue" evidence="2">
    <location>
        <position position="1"/>
    </location>
</feature>
<feature type="compositionally biased region" description="Basic and acidic residues" evidence="1">
    <location>
        <begin position="53"/>
        <end position="71"/>
    </location>
</feature>
<feature type="compositionally biased region" description="Polar residues" evidence="1">
    <location>
        <begin position="72"/>
        <end position="81"/>
    </location>
</feature>
<sequence>SLFVLHFCHSPSPESDMGCGSSRGEVINSVSSPQNEQQVKEGKRNKSRSRSNGKVDDIADNHNKEDGKCKESINSTMSEASTIPAHEKYQNGAENGVTNNPLGKLPPLKPSGRIGFLDQNTNDDSEVNQNRRSTAPVAFEVPAEEGEETGGVSLIKRHPPRRLRKMVEDQVDEALPVTHEAIQEKVLQANERRNMVLHQRVASARQKSGRVHKPLFDSGGFNPNDYGGEIETAEKDESSAPDYL</sequence>
<dbReference type="AlphaFoldDB" id="A0A8J2JME5"/>
<evidence type="ECO:0000256" key="1">
    <source>
        <dbReference type="SAM" id="MobiDB-lite"/>
    </source>
</evidence>
<organism evidence="2 3">
    <name type="scientific">Allacma fusca</name>
    <dbReference type="NCBI Taxonomy" id="39272"/>
    <lineage>
        <taxon>Eukaryota</taxon>
        <taxon>Metazoa</taxon>
        <taxon>Ecdysozoa</taxon>
        <taxon>Arthropoda</taxon>
        <taxon>Hexapoda</taxon>
        <taxon>Collembola</taxon>
        <taxon>Symphypleona</taxon>
        <taxon>Sminthuridae</taxon>
        <taxon>Allacma</taxon>
    </lineage>
</organism>
<evidence type="ECO:0000313" key="3">
    <source>
        <dbReference type="Proteomes" id="UP000708208"/>
    </source>
</evidence>
<dbReference type="EMBL" id="CAJVCH010080706">
    <property type="protein sequence ID" value="CAG7721567.1"/>
    <property type="molecule type" value="Genomic_DNA"/>
</dbReference>
<accession>A0A8J2JME5</accession>